<dbReference type="PANTHER" id="PTHR42711:SF15">
    <property type="entry name" value="ABC-TYPE MULTIDRUG TRANSPORT SYSTEM, ATPASE COMPONENT"/>
    <property type="match status" value="1"/>
</dbReference>
<dbReference type="Pfam" id="PF00005">
    <property type="entry name" value="ABC_tran"/>
    <property type="match status" value="1"/>
</dbReference>
<reference evidence="5 6" key="1">
    <citation type="submission" date="2014-06" db="EMBL/GenBank/DDBJ databases">
        <authorList>
            <person name="Urmite Genomes Urmite Genomes"/>
        </authorList>
    </citation>
    <scope>NUCLEOTIDE SEQUENCE [LARGE SCALE GENOMIC DNA]</scope>
</reference>
<protein>
    <submittedName>
        <fullName evidence="5">Daunorubicin/doxorubicin resistance ATP-binding protein DrrA</fullName>
    </submittedName>
</protein>
<dbReference type="STRING" id="1034943.BN59_02262"/>
<dbReference type="SUPFAM" id="SSF52540">
    <property type="entry name" value="P-loop containing nucleoside triphosphate hydrolases"/>
    <property type="match status" value="1"/>
</dbReference>
<dbReference type="AlphaFoldDB" id="A0A078KYG7"/>
<keyword evidence="3 5" id="KW-0067">ATP-binding</keyword>
<evidence type="ECO:0000256" key="1">
    <source>
        <dbReference type="ARBA" id="ARBA00022448"/>
    </source>
</evidence>
<dbReference type="PANTHER" id="PTHR42711">
    <property type="entry name" value="ABC TRANSPORTER ATP-BINDING PROTEIN"/>
    <property type="match status" value="1"/>
</dbReference>
<dbReference type="Gene3D" id="3.40.50.300">
    <property type="entry name" value="P-loop containing nucleotide triphosphate hydrolases"/>
    <property type="match status" value="1"/>
</dbReference>
<dbReference type="GO" id="GO:0016887">
    <property type="term" value="F:ATP hydrolysis activity"/>
    <property type="evidence" value="ECO:0007669"/>
    <property type="project" value="InterPro"/>
</dbReference>
<evidence type="ECO:0000259" key="4">
    <source>
        <dbReference type="PROSITE" id="PS50893"/>
    </source>
</evidence>
<feature type="domain" description="ABC transporter" evidence="4">
    <location>
        <begin position="21"/>
        <end position="252"/>
    </location>
</feature>
<dbReference type="EMBL" id="CCSB01000002">
    <property type="protein sequence ID" value="CDZ77966.1"/>
    <property type="molecule type" value="Genomic_DNA"/>
</dbReference>
<keyword evidence="1" id="KW-0813">Transport</keyword>
<organism evidence="5 6">
    <name type="scientific">Legionella massiliensis</name>
    <dbReference type="NCBI Taxonomy" id="1034943"/>
    <lineage>
        <taxon>Bacteria</taxon>
        <taxon>Pseudomonadati</taxon>
        <taxon>Pseudomonadota</taxon>
        <taxon>Gammaproteobacteria</taxon>
        <taxon>Legionellales</taxon>
        <taxon>Legionellaceae</taxon>
        <taxon>Legionella</taxon>
    </lineage>
</organism>
<dbReference type="eggNOG" id="COG1131">
    <property type="taxonomic scope" value="Bacteria"/>
</dbReference>
<dbReference type="SMART" id="SM00382">
    <property type="entry name" value="AAA"/>
    <property type="match status" value="1"/>
</dbReference>
<sequence length="321" mass="36487">MRTRPGVYSIFAYHITSMYALEIEQLKKVYANGVEALKGIDLKVKSGDFFALLGANGAGKSTTIGLIATLLNKTSGSIRICDYDLEKNPEQAKACLGLVPQEVNLNIFETCEQILINQAGYYGILRKEAIPRTEKLLQQLGLWEKRKEIVRHLSGGMKRRLMIARALIHQPRVLILDEPTAGVDIEIRRSMWDFLVETNRQGTTIILTTHYLEEAEQLCKNIAIIDEGRFVVNTSMQKLLKTLMHQTFVFNTENPITELPKLDPFIATLIDSNTFELRVENKWTLNEVFAVLTQKGLCIQGMRNKTNRLEELFLDLINHGH</sequence>
<keyword evidence="2" id="KW-0547">Nucleotide-binding</keyword>
<name>A0A078KYG7_9GAMM</name>
<gene>
    <name evidence="5" type="primary">drrA_3</name>
    <name evidence="5" type="ORF">BN59_02262</name>
</gene>
<dbReference type="Proteomes" id="UP000044071">
    <property type="component" value="Unassembled WGS sequence"/>
</dbReference>
<evidence type="ECO:0000256" key="3">
    <source>
        <dbReference type="ARBA" id="ARBA00022840"/>
    </source>
</evidence>
<dbReference type="PROSITE" id="PS00211">
    <property type="entry name" value="ABC_TRANSPORTER_1"/>
    <property type="match status" value="1"/>
</dbReference>
<accession>A0A078KYG7</accession>
<keyword evidence="6" id="KW-1185">Reference proteome</keyword>
<dbReference type="InterPro" id="IPR017871">
    <property type="entry name" value="ABC_transporter-like_CS"/>
</dbReference>
<dbReference type="PROSITE" id="PS50893">
    <property type="entry name" value="ABC_TRANSPORTER_2"/>
    <property type="match status" value="1"/>
</dbReference>
<dbReference type="InterPro" id="IPR050763">
    <property type="entry name" value="ABC_transporter_ATP-binding"/>
</dbReference>
<evidence type="ECO:0000313" key="6">
    <source>
        <dbReference type="Proteomes" id="UP000044071"/>
    </source>
</evidence>
<evidence type="ECO:0000313" key="5">
    <source>
        <dbReference type="EMBL" id="CDZ77966.1"/>
    </source>
</evidence>
<dbReference type="GO" id="GO:0005524">
    <property type="term" value="F:ATP binding"/>
    <property type="evidence" value="ECO:0007669"/>
    <property type="project" value="UniProtKB-KW"/>
</dbReference>
<dbReference type="InterPro" id="IPR003593">
    <property type="entry name" value="AAA+_ATPase"/>
</dbReference>
<evidence type="ECO:0000256" key="2">
    <source>
        <dbReference type="ARBA" id="ARBA00022741"/>
    </source>
</evidence>
<dbReference type="InterPro" id="IPR027417">
    <property type="entry name" value="P-loop_NTPase"/>
</dbReference>
<dbReference type="InterPro" id="IPR003439">
    <property type="entry name" value="ABC_transporter-like_ATP-bd"/>
</dbReference>
<proteinExistence type="predicted"/>